<gene>
    <name evidence="2" type="ORF">CSX01_08810</name>
</gene>
<reference evidence="2 3" key="1">
    <citation type="submission" date="2017-10" db="EMBL/GenBank/DDBJ databases">
        <title>Resolving the taxonomy of Roseburia spp., Eubacterium rectale and Agathobacter spp. through phylogenomic analysis.</title>
        <authorList>
            <person name="Sheridan P.O."/>
            <person name="Walker A.W."/>
            <person name="Duncan S.H."/>
            <person name="Scott K.P."/>
            <person name="Toole P.W.O."/>
            <person name="Luis P."/>
            <person name="Flint H.J."/>
        </authorList>
    </citation>
    <scope>NUCLEOTIDE SEQUENCE [LARGE SCALE GENOMIC DNA]</scope>
    <source>
        <strain evidence="2 3">JK626</strain>
    </source>
</reference>
<sequence length="138" mass="15449">MKTLLIIGSLFLSIGIAVFIYVAIVEKVLAVIADKLYDKRYISFTGTQVANKLCHPFFMIFIPMAFGTIAWCIGANYLAHDILMKAFPVIAVIAGFYVFIFILDIISKLLSIGLIIIRFILVVMIIVITIYSVIQCFC</sequence>
<keyword evidence="1" id="KW-0812">Transmembrane</keyword>
<proteinExistence type="predicted"/>
<organism evidence="2 3">
    <name type="scientific">Pseudobutyrivibrio ruminis</name>
    <dbReference type="NCBI Taxonomy" id="46206"/>
    <lineage>
        <taxon>Bacteria</taxon>
        <taxon>Bacillati</taxon>
        <taxon>Bacillota</taxon>
        <taxon>Clostridia</taxon>
        <taxon>Lachnospirales</taxon>
        <taxon>Lachnospiraceae</taxon>
        <taxon>Pseudobutyrivibrio</taxon>
    </lineage>
</organism>
<evidence type="ECO:0000256" key="1">
    <source>
        <dbReference type="SAM" id="Phobius"/>
    </source>
</evidence>
<feature type="transmembrane region" description="Helical" evidence="1">
    <location>
        <begin position="53"/>
        <end position="76"/>
    </location>
</feature>
<accession>A0A2G3DUG6</accession>
<name>A0A2G3DUG6_9FIRM</name>
<dbReference type="EMBL" id="PDYF01000014">
    <property type="protein sequence ID" value="PHU34652.1"/>
    <property type="molecule type" value="Genomic_DNA"/>
</dbReference>
<dbReference type="Proteomes" id="UP000225889">
    <property type="component" value="Unassembled WGS sequence"/>
</dbReference>
<protein>
    <submittedName>
        <fullName evidence="2">Uncharacterized protein</fullName>
    </submittedName>
</protein>
<keyword evidence="1" id="KW-1133">Transmembrane helix</keyword>
<feature type="transmembrane region" description="Helical" evidence="1">
    <location>
        <begin position="82"/>
        <end position="103"/>
    </location>
</feature>
<evidence type="ECO:0000313" key="2">
    <source>
        <dbReference type="EMBL" id="PHU34652.1"/>
    </source>
</evidence>
<keyword evidence="1" id="KW-0472">Membrane</keyword>
<reference evidence="2 3" key="2">
    <citation type="submission" date="2017-10" db="EMBL/GenBank/DDBJ databases">
        <authorList>
            <person name="Banno H."/>
            <person name="Chua N.-H."/>
        </authorList>
    </citation>
    <scope>NUCLEOTIDE SEQUENCE [LARGE SCALE GENOMIC DNA]</scope>
    <source>
        <strain evidence="2 3">JK626</strain>
    </source>
</reference>
<comment type="caution">
    <text evidence="2">The sequence shown here is derived from an EMBL/GenBank/DDBJ whole genome shotgun (WGS) entry which is preliminary data.</text>
</comment>
<dbReference type="AlphaFoldDB" id="A0A2G3DUG6"/>
<feature type="transmembrane region" description="Helical" evidence="1">
    <location>
        <begin position="115"/>
        <end position="134"/>
    </location>
</feature>
<dbReference type="RefSeq" id="WP_099392114.1">
    <property type="nucleotide sequence ID" value="NZ_PDYF01000014.1"/>
</dbReference>
<evidence type="ECO:0000313" key="3">
    <source>
        <dbReference type="Proteomes" id="UP000225889"/>
    </source>
</evidence>
<feature type="transmembrane region" description="Helical" evidence="1">
    <location>
        <begin position="6"/>
        <end position="32"/>
    </location>
</feature>